<dbReference type="Gene3D" id="3.30.9.10">
    <property type="entry name" value="D-Amino Acid Oxidase, subunit A, domain 2"/>
    <property type="match status" value="1"/>
</dbReference>
<keyword evidence="3" id="KW-0285">Flavoprotein</keyword>
<name>A0ABU4WHU3_9BACT</name>
<evidence type="ECO:0000256" key="4">
    <source>
        <dbReference type="ARBA" id="ARBA00023002"/>
    </source>
</evidence>
<evidence type="ECO:0000256" key="1">
    <source>
        <dbReference type="ARBA" id="ARBA00001974"/>
    </source>
</evidence>
<dbReference type="InterPro" id="IPR006076">
    <property type="entry name" value="FAD-dep_OxRdtase"/>
</dbReference>
<comment type="similarity">
    <text evidence="2">Belongs to the DadA oxidoreductase family.</text>
</comment>
<sequence length="359" mass="41383">MEDFFDYIIAGQGIAGSNLAMHLLERGKKIAVIDDDWNGAACKVAAGVLNPITGKRLVKSWRSGIAMPYAKKYYASLQEKFGEKFFFDRQILQLCKSSEEAELWHKRKGDIDYSSFLSEYNPPKTFPELNDNFGSFFINFAAWVEAPHAMNLLRSHLASCGVLRLENFDYSQLEIESGFVKYKNLKAKKIVFCEGWRAIYNPYFNWLPYRPARGEILTVKIEENVSEHIIHREKWLMKYKGNLYRNGSTWDRVNFMNPSPTSEAREELAKALPSIIGKIPFEIVEQESGVRPCTATTRPHLGRHPKFQNLYSFNGFGSKGYALSPYFAKHFAEYLEGEAELDKEADLARHIRKFYRGDF</sequence>
<evidence type="ECO:0000256" key="2">
    <source>
        <dbReference type="ARBA" id="ARBA00009410"/>
    </source>
</evidence>
<dbReference type="EMBL" id="JALBUT010000006">
    <property type="protein sequence ID" value="MDX8415808.1"/>
    <property type="molecule type" value="Genomic_DNA"/>
</dbReference>
<feature type="domain" description="FAD dependent oxidoreductase" evidence="5">
    <location>
        <begin position="6"/>
        <end position="333"/>
    </location>
</feature>
<evidence type="ECO:0000313" key="7">
    <source>
        <dbReference type="Proteomes" id="UP001275932"/>
    </source>
</evidence>
<evidence type="ECO:0000256" key="3">
    <source>
        <dbReference type="ARBA" id="ARBA00022630"/>
    </source>
</evidence>
<dbReference type="PANTHER" id="PTHR13847">
    <property type="entry name" value="SARCOSINE DEHYDROGENASE-RELATED"/>
    <property type="match status" value="1"/>
</dbReference>
<evidence type="ECO:0000313" key="6">
    <source>
        <dbReference type="EMBL" id="MDX8415808.1"/>
    </source>
</evidence>
<organism evidence="6 7">
    <name type="scientific">Intestinicryptomonas porci</name>
    <dbReference type="NCBI Taxonomy" id="2926320"/>
    <lineage>
        <taxon>Bacteria</taxon>
        <taxon>Pseudomonadati</taxon>
        <taxon>Verrucomicrobiota</taxon>
        <taxon>Opitutia</taxon>
        <taxon>Opitutales</taxon>
        <taxon>Intestinicryptomonaceae</taxon>
        <taxon>Intestinicryptomonas</taxon>
    </lineage>
</organism>
<gene>
    <name evidence="6" type="ORF">MOX91_06430</name>
</gene>
<dbReference type="InterPro" id="IPR036188">
    <property type="entry name" value="FAD/NAD-bd_sf"/>
</dbReference>
<accession>A0ABU4WHU3</accession>
<keyword evidence="4" id="KW-0560">Oxidoreductase</keyword>
<dbReference type="RefSeq" id="WP_370397258.1">
    <property type="nucleotide sequence ID" value="NZ_JALBUT010000006.1"/>
</dbReference>
<dbReference type="PANTHER" id="PTHR13847:SF286">
    <property type="entry name" value="D-AMINO ACID DEHYDROGENASE"/>
    <property type="match status" value="1"/>
</dbReference>
<proteinExistence type="inferred from homology"/>
<dbReference type="Pfam" id="PF01266">
    <property type="entry name" value="DAO"/>
    <property type="match status" value="1"/>
</dbReference>
<dbReference type="Gene3D" id="3.50.50.60">
    <property type="entry name" value="FAD/NAD(P)-binding domain"/>
    <property type="match status" value="1"/>
</dbReference>
<dbReference type="Proteomes" id="UP001275932">
    <property type="component" value="Unassembled WGS sequence"/>
</dbReference>
<evidence type="ECO:0000259" key="5">
    <source>
        <dbReference type="Pfam" id="PF01266"/>
    </source>
</evidence>
<protein>
    <submittedName>
        <fullName evidence="6">FAD-binding oxidoreductase</fullName>
    </submittedName>
</protein>
<reference evidence="6 7" key="1">
    <citation type="submission" date="2022-03" db="EMBL/GenBank/DDBJ databases">
        <title>Novel taxa within the pig intestine.</title>
        <authorList>
            <person name="Wylensek D."/>
            <person name="Bishof K."/>
            <person name="Afrizal A."/>
            <person name="Clavel T."/>
        </authorList>
    </citation>
    <scope>NUCLEOTIDE SEQUENCE [LARGE SCALE GENOMIC DNA]</scope>
    <source>
        <strain evidence="6 7">CLA-KB-P66</strain>
    </source>
</reference>
<comment type="caution">
    <text evidence="6">The sequence shown here is derived from an EMBL/GenBank/DDBJ whole genome shotgun (WGS) entry which is preliminary data.</text>
</comment>
<comment type="cofactor">
    <cofactor evidence="1">
        <name>FAD</name>
        <dbReference type="ChEBI" id="CHEBI:57692"/>
    </cofactor>
</comment>
<dbReference type="SUPFAM" id="SSF51971">
    <property type="entry name" value="Nucleotide-binding domain"/>
    <property type="match status" value="1"/>
</dbReference>
<keyword evidence="7" id="KW-1185">Reference proteome</keyword>